<sequence length="196" mass="22931">MGYALSFALVTIRHKISVLRAGTAHKDEFDFVFQFWLERLQPIHGHEDSGEIAEQASNELVENMTRLDLEQGENHRGMWRRWLRFEDAQQNIMEFSPSLKMLSWQLINLTQPITSTMENQPLNIIDHEGETFSYCECFADRYYCYEDCACQGCVKCVEYEDTIEAAVEEIKSRNKHAFESKIVSISLILLQIGMWY</sequence>
<gene>
    <name evidence="1" type="ORF">Acr_20g0001850</name>
</gene>
<dbReference type="GO" id="GO:0003700">
    <property type="term" value="F:DNA-binding transcription factor activity"/>
    <property type="evidence" value="ECO:0007669"/>
    <property type="project" value="InterPro"/>
</dbReference>
<proteinExistence type="predicted"/>
<reference evidence="1 2" key="1">
    <citation type="submission" date="2019-07" db="EMBL/GenBank/DDBJ databases">
        <title>De Novo Assembly of kiwifruit Actinidia rufa.</title>
        <authorList>
            <person name="Sugita-Konishi S."/>
            <person name="Sato K."/>
            <person name="Mori E."/>
            <person name="Abe Y."/>
            <person name="Kisaki G."/>
            <person name="Hamano K."/>
            <person name="Suezawa K."/>
            <person name="Otani M."/>
            <person name="Fukuda T."/>
            <person name="Manabe T."/>
            <person name="Gomi K."/>
            <person name="Tabuchi M."/>
            <person name="Akimitsu K."/>
            <person name="Kataoka I."/>
        </authorList>
    </citation>
    <scope>NUCLEOTIDE SEQUENCE [LARGE SCALE GENOMIC DNA]</scope>
    <source>
        <strain evidence="2">cv. Fuchu</strain>
    </source>
</reference>
<dbReference type="PANTHER" id="PTHR46159:SF6">
    <property type="entry name" value="OS12G0605300 PROTEIN"/>
    <property type="match status" value="1"/>
</dbReference>
<dbReference type="Proteomes" id="UP000585474">
    <property type="component" value="Unassembled WGS sequence"/>
</dbReference>
<protein>
    <submittedName>
        <fullName evidence="1">Uncharacterized protein</fullName>
    </submittedName>
</protein>
<comment type="caution">
    <text evidence="1">The sequence shown here is derived from an EMBL/GenBank/DDBJ whole genome shotgun (WGS) entry which is preliminary data.</text>
</comment>
<dbReference type="InterPro" id="IPR044522">
    <property type="entry name" value="TSO1-like"/>
</dbReference>
<name>A0A7J0GC59_9ERIC</name>
<dbReference type="EMBL" id="BJWL01000020">
    <property type="protein sequence ID" value="GFZ08377.1"/>
    <property type="molecule type" value="Genomic_DNA"/>
</dbReference>
<organism evidence="1 2">
    <name type="scientific">Actinidia rufa</name>
    <dbReference type="NCBI Taxonomy" id="165716"/>
    <lineage>
        <taxon>Eukaryota</taxon>
        <taxon>Viridiplantae</taxon>
        <taxon>Streptophyta</taxon>
        <taxon>Embryophyta</taxon>
        <taxon>Tracheophyta</taxon>
        <taxon>Spermatophyta</taxon>
        <taxon>Magnoliopsida</taxon>
        <taxon>eudicotyledons</taxon>
        <taxon>Gunneridae</taxon>
        <taxon>Pentapetalae</taxon>
        <taxon>asterids</taxon>
        <taxon>Ericales</taxon>
        <taxon>Actinidiaceae</taxon>
        <taxon>Actinidia</taxon>
    </lineage>
</organism>
<evidence type="ECO:0000313" key="2">
    <source>
        <dbReference type="Proteomes" id="UP000585474"/>
    </source>
</evidence>
<keyword evidence="2" id="KW-1185">Reference proteome</keyword>
<dbReference type="AlphaFoldDB" id="A0A7J0GC59"/>
<evidence type="ECO:0000313" key="1">
    <source>
        <dbReference type="EMBL" id="GFZ08377.1"/>
    </source>
</evidence>
<accession>A0A7J0GC59</accession>
<dbReference type="PANTHER" id="PTHR46159">
    <property type="entry name" value="PROTEIN TESMIN/TSO1-LIKE CXC 2"/>
    <property type="match status" value="1"/>
</dbReference>